<dbReference type="GO" id="GO:0005975">
    <property type="term" value="P:carbohydrate metabolic process"/>
    <property type="evidence" value="ECO:0007669"/>
    <property type="project" value="InterPro"/>
</dbReference>
<gene>
    <name evidence="4" type="ORF">I7X12_12680</name>
</gene>
<dbReference type="Gene3D" id="1.50.10.10">
    <property type="match status" value="1"/>
</dbReference>
<dbReference type="InterPro" id="IPR049046">
    <property type="entry name" value="Beta-AFase-like_GH127_middle"/>
</dbReference>
<dbReference type="SUPFAM" id="SSF48208">
    <property type="entry name" value="Six-hairpin glycosidases"/>
    <property type="match status" value="1"/>
</dbReference>
<dbReference type="EMBL" id="CP065856">
    <property type="protein sequence ID" value="QPV61612.1"/>
    <property type="molecule type" value="Genomic_DNA"/>
</dbReference>
<evidence type="ECO:0000313" key="4">
    <source>
        <dbReference type="EMBL" id="QPV61612.1"/>
    </source>
</evidence>
<accession>A0A7T3FW66</accession>
<reference evidence="4 5" key="1">
    <citation type="submission" date="2020-12" db="EMBL/GenBank/DDBJ databases">
        <title>Halosimplex halophilum sp. nov. and Halosimplex salinum sp. nov., two new members of the genus Halosimplex.</title>
        <authorList>
            <person name="Cui H.L."/>
        </authorList>
    </citation>
    <scope>NUCLEOTIDE SEQUENCE [LARGE SCALE GENOMIC DNA]</scope>
    <source>
        <strain evidence="4 5">YGH94</strain>
    </source>
</reference>
<evidence type="ECO:0000313" key="5">
    <source>
        <dbReference type="Proteomes" id="UP000595001"/>
    </source>
</evidence>
<dbReference type="InterPro" id="IPR049174">
    <property type="entry name" value="Beta-AFase-like"/>
</dbReference>
<dbReference type="KEGG" id="hlt:I7X12_12680"/>
<dbReference type="InterPro" id="IPR008928">
    <property type="entry name" value="6-hairpin_glycosidase_sf"/>
</dbReference>
<proteinExistence type="predicted"/>
<dbReference type="OrthoDB" id="371693at2157"/>
<feature type="domain" description="Non-reducing end beta-L-arabinofuranosidase-like GH127 catalytic" evidence="1">
    <location>
        <begin position="16"/>
        <end position="426"/>
    </location>
</feature>
<name>A0A7T3FW66_9EURY</name>
<feature type="domain" description="Non-reducing end beta-L-arabinofuranosidase-like GH127 middle" evidence="2">
    <location>
        <begin position="439"/>
        <end position="533"/>
    </location>
</feature>
<dbReference type="InterPro" id="IPR012341">
    <property type="entry name" value="6hp_glycosidase-like_sf"/>
</dbReference>
<sequence length="650" mass="72440">MPAGNRAQAESLPITDVSIEDSFWSPRVETNRDVTVAHQYDQLEANGCLSNFRRVAAGEWDGFEGPMFIDSDAYKWLEAASYVLANHDDPDLRDRVDEVVDLVANAQADDGYLHTYFQLVEPEERWTNLSFMHELYCAGHLIEAAVAHYEATDEETLLDVAVDFADHVDNVFGPNGHNGVAGHEEIELALVKLYRVTDEDRYLDLAQYFIDARGQASSPLAAELANIDGTGGADFVHHGRRAAEGARNHFLDDNGEYDGSYAQDHLPYREQETVEGHAVRATYGYTGVTSLLQEVEDEELWAAMQRLWENMTEHRMYVTGGIGSEHEHEGFTEDYDLPNDTAYAETCAAIGSVFWNRRLFELTGDRKFADLVERTLYNGFLAGVSANGDQFFYVNPLETNGDHHRKEWFYVACCPPNTARLLASLERYVYARGTDGEALYVNQFIGSTVETNLGGDQVSFTQSTDYPWDGETTVEFTHDDPASFTLRIRVPEWAENATLTVNGESSAVAPRDEYTAVEREWVAGDEVTLSFEMPVEALRADPRVRADAGRMALYRGPLVYCIEDADQSVPVESITVSHPELFEPVHDPDRLGGVTALEGTGTAADLDAWSGSLYRSISAVERAPVDVVAVPYYAWDNRDSGSMTVWIPAS</sequence>
<dbReference type="PANTHER" id="PTHR43465:SF2">
    <property type="entry name" value="DUF1680 DOMAIN PROTEIN (AFU_ORTHOLOGUE AFUA_1G08910)"/>
    <property type="match status" value="1"/>
</dbReference>
<dbReference type="GO" id="GO:0016787">
    <property type="term" value="F:hydrolase activity"/>
    <property type="evidence" value="ECO:0007669"/>
    <property type="project" value="UniProtKB-KW"/>
</dbReference>
<dbReference type="AlphaFoldDB" id="A0A7T3FW66"/>
<dbReference type="InterPro" id="IPR012878">
    <property type="entry name" value="Beta-AFase-like_GH127_cat"/>
</dbReference>
<dbReference type="Pfam" id="PF07944">
    <property type="entry name" value="Beta-AFase-like_GH127_cat"/>
    <property type="match status" value="1"/>
</dbReference>
<protein>
    <submittedName>
        <fullName evidence="4">Glycoside hydrolase family 127 protein</fullName>
    </submittedName>
</protein>
<evidence type="ECO:0000259" key="3">
    <source>
        <dbReference type="Pfam" id="PF20737"/>
    </source>
</evidence>
<dbReference type="GeneID" id="60589363"/>
<feature type="domain" description="Non-reducing end beta-L-arabinofuranosidase-like GH127 C-terminal" evidence="3">
    <location>
        <begin position="535"/>
        <end position="648"/>
    </location>
</feature>
<keyword evidence="4" id="KW-0378">Hydrolase</keyword>
<dbReference type="RefSeq" id="WP_198060442.1">
    <property type="nucleotide sequence ID" value="NZ_CP065856.1"/>
</dbReference>
<evidence type="ECO:0000259" key="2">
    <source>
        <dbReference type="Pfam" id="PF20736"/>
    </source>
</evidence>
<organism evidence="4 5">
    <name type="scientific">Halosimplex litoreum</name>
    <dbReference type="NCBI Taxonomy" id="1198301"/>
    <lineage>
        <taxon>Archaea</taxon>
        <taxon>Methanobacteriati</taxon>
        <taxon>Methanobacteriota</taxon>
        <taxon>Stenosarchaea group</taxon>
        <taxon>Halobacteria</taxon>
        <taxon>Halobacteriales</taxon>
        <taxon>Haloarculaceae</taxon>
        <taxon>Halosimplex</taxon>
    </lineage>
</organism>
<keyword evidence="5" id="KW-1185">Reference proteome</keyword>
<dbReference type="PANTHER" id="PTHR43465">
    <property type="entry name" value="DUF1680 DOMAIN PROTEIN (AFU_ORTHOLOGUE AFUA_1G08910)"/>
    <property type="match status" value="1"/>
</dbReference>
<dbReference type="InterPro" id="IPR049049">
    <property type="entry name" value="Beta-AFase-like_GH127_C"/>
</dbReference>
<dbReference type="Pfam" id="PF20736">
    <property type="entry name" value="Glyco_hydro127M"/>
    <property type="match status" value="1"/>
</dbReference>
<evidence type="ECO:0000259" key="1">
    <source>
        <dbReference type="Pfam" id="PF07944"/>
    </source>
</evidence>
<dbReference type="Proteomes" id="UP000595001">
    <property type="component" value="Chromosome"/>
</dbReference>
<dbReference type="Pfam" id="PF20737">
    <property type="entry name" value="Glyco_hydro127C"/>
    <property type="match status" value="1"/>
</dbReference>